<dbReference type="PANTHER" id="PTHR24273">
    <property type="entry name" value="FI04643P-RELATED"/>
    <property type="match status" value="1"/>
</dbReference>
<dbReference type="EMBL" id="MRZV01002561">
    <property type="protein sequence ID" value="PIK33438.1"/>
    <property type="molecule type" value="Genomic_DNA"/>
</dbReference>
<dbReference type="InterPro" id="IPR003410">
    <property type="entry name" value="HYR_dom"/>
</dbReference>
<dbReference type="PANTHER" id="PTHR24273:SF32">
    <property type="entry name" value="HYALIN"/>
    <property type="match status" value="1"/>
</dbReference>
<evidence type="ECO:0000313" key="8">
    <source>
        <dbReference type="EMBL" id="PIK33438.1"/>
    </source>
</evidence>
<keyword evidence="1" id="KW-0677">Repeat</keyword>
<feature type="compositionally biased region" description="Low complexity" evidence="4">
    <location>
        <begin position="366"/>
        <end position="380"/>
    </location>
</feature>
<dbReference type="PROSITE" id="PS01180">
    <property type="entry name" value="CUB"/>
    <property type="match status" value="1"/>
</dbReference>
<evidence type="ECO:0000256" key="1">
    <source>
        <dbReference type="ARBA" id="ARBA00022737"/>
    </source>
</evidence>
<evidence type="ECO:0000259" key="6">
    <source>
        <dbReference type="PROSITE" id="PS01180"/>
    </source>
</evidence>
<dbReference type="PROSITE" id="PS51257">
    <property type="entry name" value="PROKAR_LIPOPROTEIN"/>
    <property type="match status" value="1"/>
</dbReference>
<evidence type="ECO:0000259" key="7">
    <source>
        <dbReference type="PROSITE" id="PS50825"/>
    </source>
</evidence>
<dbReference type="AlphaFoldDB" id="A0A2G8JCG5"/>
<dbReference type="SUPFAM" id="SSF49854">
    <property type="entry name" value="Spermadhesin, CUB domain"/>
    <property type="match status" value="1"/>
</dbReference>
<keyword evidence="2" id="KW-1015">Disulfide bond</keyword>
<feature type="compositionally biased region" description="Low complexity" evidence="4">
    <location>
        <begin position="391"/>
        <end position="404"/>
    </location>
</feature>
<keyword evidence="9" id="KW-1185">Reference proteome</keyword>
<organism evidence="8 9">
    <name type="scientific">Stichopus japonicus</name>
    <name type="common">Sea cucumber</name>
    <dbReference type="NCBI Taxonomy" id="307972"/>
    <lineage>
        <taxon>Eukaryota</taxon>
        <taxon>Metazoa</taxon>
        <taxon>Echinodermata</taxon>
        <taxon>Eleutherozoa</taxon>
        <taxon>Echinozoa</taxon>
        <taxon>Holothuroidea</taxon>
        <taxon>Aspidochirotacea</taxon>
        <taxon>Aspidochirotida</taxon>
        <taxon>Stichopodidae</taxon>
        <taxon>Apostichopus</taxon>
    </lineage>
</organism>
<keyword evidence="5" id="KW-1133">Transmembrane helix</keyword>
<dbReference type="PROSITE" id="PS50825">
    <property type="entry name" value="HYR"/>
    <property type="match status" value="1"/>
</dbReference>
<feature type="domain" description="CUB" evidence="6">
    <location>
        <begin position="33"/>
        <end position="166"/>
    </location>
</feature>
<comment type="caution">
    <text evidence="8">The sequence shown here is derived from an EMBL/GenBank/DDBJ whole genome shotgun (WGS) entry which is preliminary data.</text>
</comment>
<dbReference type="OrthoDB" id="5967416at2759"/>
<dbReference type="Proteomes" id="UP000230750">
    <property type="component" value="Unassembled WGS sequence"/>
</dbReference>
<evidence type="ECO:0000256" key="2">
    <source>
        <dbReference type="ARBA" id="ARBA00023157"/>
    </source>
</evidence>
<proteinExistence type="predicted"/>
<sequence>MRDVYDEMVPVILLSFASACRQEQEMEPWGTNCFKNNDPVHSTFLGCYGKACEKGSFSSPNYPQDYETRDKTFMALYIPHAKSIFFDFSSPFCVEEGKDELYVGSGLEIYFGDIDDLDNLPENWYHFDGSGVPSNFTLQGTDTTFVYFSSDKSTVCEGFNITWEAQVDYTPPVVSSCPSDQETTVNAEPTELDWDEPTAYTTDGDDIYMTSNFPEDNEAPIFHNCPNNMFHFVTYPNTSLHVYWVEPNVTDNMVSVNDIILVKTQSPGDLFENGTHSVQYTASDPYGNQEHCNFIIEILIQGDDQERGSIAPLLPLIICGVIFTIISCVCCLGRSVKRAGSTRDTTSKSNNKDHSTGNSTGQNGGRTPRSSRLSSARTSSIDNGGFVFNESSEGNSTSSGSSGYISGGKSIEAIYEEEGTHL</sequence>
<gene>
    <name evidence="8" type="ORF">BSL78_29743</name>
</gene>
<dbReference type="Pfam" id="PF02494">
    <property type="entry name" value="HYR"/>
    <property type="match status" value="1"/>
</dbReference>
<feature type="domain" description="HYR" evidence="7">
    <location>
        <begin position="215"/>
        <end position="300"/>
    </location>
</feature>
<feature type="region of interest" description="Disordered" evidence="4">
    <location>
        <begin position="340"/>
        <end position="404"/>
    </location>
</feature>
<evidence type="ECO:0000256" key="5">
    <source>
        <dbReference type="SAM" id="Phobius"/>
    </source>
</evidence>
<reference evidence="8 9" key="1">
    <citation type="journal article" date="2017" name="PLoS Biol.">
        <title>The sea cucumber genome provides insights into morphological evolution and visceral regeneration.</title>
        <authorList>
            <person name="Zhang X."/>
            <person name="Sun L."/>
            <person name="Yuan J."/>
            <person name="Sun Y."/>
            <person name="Gao Y."/>
            <person name="Zhang L."/>
            <person name="Li S."/>
            <person name="Dai H."/>
            <person name="Hamel J.F."/>
            <person name="Liu C."/>
            <person name="Yu Y."/>
            <person name="Liu S."/>
            <person name="Lin W."/>
            <person name="Guo K."/>
            <person name="Jin S."/>
            <person name="Xu P."/>
            <person name="Storey K.B."/>
            <person name="Huan P."/>
            <person name="Zhang T."/>
            <person name="Zhou Y."/>
            <person name="Zhang J."/>
            <person name="Lin C."/>
            <person name="Li X."/>
            <person name="Xing L."/>
            <person name="Huo D."/>
            <person name="Sun M."/>
            <person name="Wang L."/>
            <person name="Mercier A."/>
            <person name="Li F."/>
            <person name="Yang H."/>
            <person name="Xiang J."/>
        </authorList>
    </citation>
    <scope>NUCLEOTIDE SEQUENCE [LARGE SCALE GENOMIC DNA]</scope>
    <source>
        <strain evidence="8">Shaxun</strain>
        <tissue evidence="8">Muscle</tissue>
    </source>
</reference>
<evidence type="ECO:0000313" key="9">
    <source>
        <dbReference type="Proteomes" id="UP000230750"/>
    </source>
</evidence>
<accession>A0A2G8JCG5</accession>
<keyword evidence="5" id="KW-0812">Transmembrane</keyword>
<dbReference type="Pfam" id="PF00431">
    <property type="entry name" value="CUB"/>
    <property type="match status" value="1"/>
</dbReference>
<keyword evidence="5" id="KW-0472">Membrane</keyword>
<name>A0A2G8JCG5_STIJA</name>
<protein>
    <submittedName>
        <fullName evidence="8">Putative hyalin-like</fullName>
    </submittedName>
</protein>
<dbReference type="InterPro" id="IPR000859">
    <property type="entry name" value="CUB_dom"/>
</dbReference>
<dbReference type="InterPro" id="IPR035914">
    <property type="entry name" value="Sperma_CUB_dom_sf"/>
</dbReference>
<feature type="transmembrane region" description="Helical" evidence="5">
    <location>
        <begin position="313"/>
        <end position="333"/>
    </location>
</feature>
<evidence type="ECO:0000256" key="4">
    <source>
        <dbReference type="SAM" id="MobiDB-lite"/>
    </source>
</evidence>
<evidence type="ECO:0000256" key="3">
    <source>
        <dbReference type="PROSITE-ProRule" id="PRU00059"/>
    </source>
</evidence>
<dbReference type="Gene3D" id="2.60.120.290">
    <property type="entry name" value="Spermadhesin, CUB domain"/>
    <property type="match status" value="1"/>
</dbReference>
<comment type="caution">
    <text evidence="3">Lacks conserved residue(s) required for the propagation of feature annotation.</text>
</comment>